<proteinExistence type="predicted"/>
<protein>
    <submittedName>
        <fullName evidence="1">FAD/NAD(P)-binding domain-containing protein</fullName>
    </submittedName>
</protein>
<evidence type="ECO:0000313" key="2">
    <source>
        <dbReference type="Proteomes" id="UP000308600"/>
    </source>
</evidence>
<evidence type="ECO:0000313" key="1">
    <source>
        <dbReference type="EMBL" id="TFK70230.1"/>
    </source>
</evidence>
<dbReference type="Proteomes" id="UP000308600">
    <property type="component" value="Unassembled WGS sequence"/>
</dbReference>
<gene>
    <name evidence="1" type="ORF">BDN72DRAFT_766877</name>
</gene>
<organism evidence="1 2">
    <name type="scientific">Pluteus cervinus</name>
    <dbReference type="NCBI Taxonomy" id="181527"/>
    <lineage>
        <taxon>Eukaryota</taxon>
        <taxon>Fungi</taxon>
        <taxon>Dikarya</taxon>
        <taxon>Basidiomycota</taxon>
        <taxon>Agaricomycotina</taxon>
        <taxon>Agaricomycetes</taxon>
        <taxon>Agaricomycetidae</taxon>
        <taxon>Agaricales</taxon>
        <taxon>Pluteineae</taxon>
        <taxon>Pluteaceae</taxon>
        <taxon>Pluteus</taxon>
    </lineage>
</organism>
<keyword evidence="2" id="KW-1185">Reference proteome</keyword>
<name>A0ACD3AWY3_9AGAR</name>
<reference evidence="1 2" key="1">
    <citation type="journal article" date="2019" name="Nat. Ecol. Evol.">
        <title>Megaphylogeny resolves global patterns of mushroom evolution.</title>
        <authorList>
            <person name="Varga T."/>
            <person name="Krizsan K."/>
            <person name="Foldi C."/>
            <person name="Dima B."/>
            <person name="Sanchez-Garcia M."/>
            <person name="Sanchez-Ramirez S."/>
            <person name="Szollosi G.J."/>
            <person name="Szarkandi J.G."/>
            <person name="Papp V."/>
            <person name="Albert L."/>
            <person name="Andreopoulos W."/>
            <person name="Angelini C."/>
            <person name="Antonin V."/>
            <person name="Barry K.W."/>
            <person name="Bougher N.L."/>
            <person name="Buchanan P."/>
            <person name="Buyck B."/>
            <person name="Bense V."/>
            <person name="Catcheside P."/>
            <person name="Chovatia M."/>
            <person name="Cooper J."/>
            <person name="Damon W."/>
            <person name="Desjardin D."/>
            <person name="Finy P."/>
            <person name="Geml J."/>
            <person name="Haridas S."/>
            <person name="Hughes K."/>
            <person name="Justo A."/>
            <person name="Karasinski D."/>
            <person name="Kautmanova I."/>
            <person name="Kiss B."/>
            <person name="Kocsube S."/>
            <person name="Kotiranta H."/>
            <person name="LaButti K.M."/>
            <person name="Lechner B.E."/>
            <person name="Liimatainen K."/>
            <person name="Lipzen A."/>
            <person name="Lukacs Z."/>
            <person name="Mihaltcheva S."/>
            <person name="Morgado L.N."/>
            <person name="Niskanen T."/>
            <person name="Noordeloos M.E."/>
            <person name="Ohm R.A."/>
            <person name="Ortiz-Santana B."/>
            <person name="Ovrebo C."/>
            <person name="Racz N."/>
            <person name="Riley R."/>
            <person name="Savchenko A."/>
            <person name="Shiryaev A."/>
            <person name="Soop K."/>
            <person name="Spirin V."/>
            <person name="Szebenyi C."/>
            <person name="Tomsovsky M."/>
            <person name="Tulloss R.E."/>
            <person name="Uehling J."/>
            <person name="Grigoriev I.V."/>
            <person name="Vagvolgyi C."/>
            <person name="Papp T."/>
            <person name="Martin F.M."/>
            <person name="Miettinen O."/>
            <person name="Hibbett D.S."/>
            <person name="Nagy L.G."/>
        </authorList>
    </citation>
    <scope>NUCLEOTIDE SEQUENCE [LARGE SCALE GENOMIC DNA]</scope>
    <source>
        <strain evidence="1 2">NL-1719</strain>
    </source>
</reference>
<sequence length="463" mass="51143">MTNSVPSASSSLKVLVVGGSISGLAAAHALQQAGHRVTVFEASSGNTISHGGLRSPPNMTRILNRWGLSPSLEKLGVKCSGLTMLEGVTGEGIASMIFHEKLIEQLGADFLTLQHGDLWKMLYDLAVQSGVEIQFNTRVLGVNSDSLSLTLENGDRVSADVIVGADGPRSIVREYALGGFDEGCPSSGDLTLTFTLPSSAVEEDEDLRWLAHTSEWPVWLGDGYIAHGCRIHGGNEISVMLCSPNRTSWNNRFNEDWSDRIPLSELELEQHKFDPRLWKLLHKAEVFTASLHRDKPQLESIVCEYGRVVLVGEAAHPFMTEGQYKAALSVEDAEFLGCLFSRITDISQVPAFLSGYEESRQGRYEKISEWERRKRHLLLLPPGPEQQTRDQEWRSASQTTDWADVDASMTNEVWSSELETFVYDAAEAVEDWWAKWGPILRGSGEDAGKPPLEVSVTSRNARS</sequence>
<dbReference type="EMBL" id="ML208316">
    <property type="protein sequence ID" value="TFK70230.1"/>
    <property type="molecule type" value="Genomic_DNA"/>
</dbReference>
<accession>A0ACD3AWY3</accession>